<reference evidence="3 4" key="1">
    <citation type="submission" date="2020-08" db="EMBL/GenBank/DDBJ databases">
        <title>Genome sequence of Rhizobiales bacterium strain IZ6.</title>
        <authorList>
            <person name="Nakai R."/>
            <person name="Naganuma T."/>
        </authorList>
    </citation>
    <scope>NUCLEOTIDE SEQUENCE [LARGE SCALE GENOMIC DNA]</scope>
    <source>
        <strain evidence="3 4">IZ6</strain>
    </source>
</reference>
<dbReference type="Proteomes" id="UP000515317">
    <property type="component" value="Chromosome"/>
</dbReference>
<dbReference type="EMBL" id="AP023361">
    <property type="protein sequence ID" value="BCJ89728.1"/>
    <property type="molecule type" value="Genomic_DNA"/>
</dbReference>
<sequence length="317" mass="34926">MIAPPVFTDEDMAELRRMNARLAFAPRVRMKTWASRRISHLVVLLLETFYSKGVGKTGVTVETRSIIALGKRISIRILRPPGKLRGVHLDIHGGGWCAGNAKMNDQPNAALAAACQVAVVSVEYGRAPECSIHELIDQCEAVAVWLSENVAREFKADRMTIGGDSAGAHLAACVLLRRPRRFRAALLWYGVYDLAGSKGLREAPRNALVFHAPTMLACLRLLTPHMSDEERRAGDISPLFADLKGMPPALLISGMKDPLHTESVQLYAKWRAAGADTRLLEVPEAGHAFNRLHIELSRKTEGYAHAWLSNYFSAVSQ</sequence>
<dbReference type="InterPro" id="IPR013094">
    <property type="entry name" value="AB_hydrolase_3"/>
</dbReference>
<gene>
    <name evidence="3" type="ORF">IZ6_04630</name>
</gene>
<dbReference type="Pfam" id="PF07859">
    <property type="entry name" value="Abhydrolase_3"/>
    <property type="match status" value="1"/>
</dbReference>
<accession>A0A6S6QTF2</accession>
<keyword evidence="1" id="KW-0378">Hydrolase</keyword>
<feature type="domain" description="Alpha/beta hydrolase fold-3" evidence="2">
    <location>
        <begin position="90"/>
        <end position="289"/>
    </location>
</feature>
<proteinExistence type="predicted"/>
<dbReference type="SUPFAM" id="SSF53474">
    <property type="entry name" value="alpha/beta-Hydrolases"/>
    <property type="match status" value="1"/>
</dbReference>
<dbReference type="GO" id="GO:0016787">
    <property type="term" value="F:hydrolase activity"/>
    <property type="evidence" value="ECO:0007669"/>
    <property type="project" value="UniProtKB-KW"/>
</dbReference>
<dbReference type="InterPro" id="IPR050300">
    <property type="entry name" value="GDXG_lipolytic_enzyme"/>
</dbReference>
<evidence type="ECO:0000313" key="3">
    <source>
        <dbReference type="EMBL" id="BCJ89728.1"/>
    </source>
</evidence>
<evidence type="ECO:0000259" key="2">
    <source>
        <dbReference type="Pfam" id="PF07859"/>
    </source>
</evidence>
<dbReference type="Gene3D" id="3.40.50.1820">
    <property type="entry name" value="alpha/beta hydrolase"/>
    <property type="match status" value="1"/>
</dbReference>
<evidence type="ECO:0000256" key="1">
    <source>
        <dbReference type="ARBA" id="ARBA00022801"/>
    </source>
</evidence>
<dbReference type="InterPro" id="IPR029058">
    <property type="entry name" value="AB_hydrolase_fold"/>
</dbReference>
<dbReference type="KEGG" id="tso:IZ6_04630"/>
<dbReference type="AlphaFoldDB" id="A0A6S6QTF2"/>
<protein>
    <submittedName>
        <fullName evidence="3">Esterase</fullName>
    </submittedName>
</protein>
<keyword evidence="4" id="KW-1185">Reference proteome</keyword>
<dbReference type="PANTHER" id="PTHR48081">
    <property type="entry name" value="AB HYDROLASE SUPERFAMILY PROTEIN C4A8.06C"/>
    <property type="match status" value="1"/>
</dbReference>
<name>A0A6S6QTF2_9HYPH</name>
<dbReference type="RefSeq" id="WP_222876415.1">
    <property type="nucleotide sequence ID" value="NZ_AP023361.1"/>
</dbReference>
<organism evidence="3 4">
    <name type="scientific">Terrihabitans soli</name>
    <dbReference type="NCBI Taxonomy" id="708113"/>
    <lineage>
        <taxon>Bacteria</taxon>
        <taxon>Pseudomonadati</taxon>
        <taxon>Pseudomonadota</taxon>
        <taxon>Alphaproteobacteria</taxon>
        <taxon>Hyphomicrobiales</taxon>
        <taxon>Terrihabitans</taxon>
    </lineage>
</organism>
<evidence type="ECO:0000313" key="4">
    <source>
        <dbReference type="Proteomes" id="UP000515317"/>
    </source>
</evidence>